<keyword evidence="1" id="KW-0472">Membrane</keyword>
<feature type="transmembrane region" description="Helical" evidence="1">
    <location>
        <begin position="12"/>
        <end position="32"/>
    </location>
</feature>
<evidence type="ECO:0000256" key="1">
    <source>
        <dbReference type="SAM" id="Phobius"/>
    </source>
</evidence>
<reference evidence="2 3" key="1">
    <citation type="submission" date="2018-05" db="EMBL/GenBank/DDBJ databases">
        <title>Whole genome sequencing for identification of molecular markers to develop diagnostic detection tools for the regulated plant pathogen Lachnellula willkommii.</title>
        <authorList>
            <person name="Giroux E."/>
            <person name="Bilodeau G."/>
        </authorList>
    </citation>
    <scope>NUCLEOTIDE SEQUENCE [LARGE SCALE GENOMIC DNA]</scope>
    <source>
        <strain evidence="2 3">CBS 625.97</strain>
    </source>
</reference>
<proteinExistence type="predicted"/>
<evidence type="ECO:0000313" key="2">
    <source>
        <dbReference type="EMBL" id="TVY53622.1"/>
    </source>
</evidence>
<accession>A0A7D8YPV3</accession>
<dbReference type="EMBL" id="QGMG01000432">
    <property type="protein sequence ID" value="TVY53622.1"/>
    <property type="molecule type" value="Genomic_DNA"/>
</dbReference>
<keyword evidence="1" id="KW-0812">Transmembrane</keyword>
<comment type="caution">
    <text evidence="2">The sequence shown here is derived from an EMBL/GenBank/DDBJ whole genome shotgun (WGS) entry which is preliminary data.</text>
</comment>
<gene>
    <name evidence="2" type="ORF">LCER1_G005501</name>
</gene>
<name>A0A7D8YPV3_9HELO</name>
<protein>
    <submittedName>
        <fullName evidence="2">Uncharacterized protein</fullName>
    </submittedName>
</protein>
<evidence type="ECO:0000313" key="3">
    <source>
        <dbReference type="Proteomes" id="UP000481288"/>
    </source>
</evidence>
<keyword evidence="1" id="KW-1133">Transmembrane helix</keyword>
<dbReference type="Proteomes" id="UP000481288">
    <property type="component" value="Unassembled WGS sequence"/>
</dbReference>
<organism evidence="2 3">
    <name type="scientific">Lachnellula cervina</name>
    <dbReference type="NCBI Taxonomy" id="1316786"/>
    <lineage>
        <taxon>Eukaryota</taxon>
        <taxon>Fungi</taxon>
        <taxon>Dikarya</taxon>
        <taxon>Ascomycota</taxon>
        <taxon>Pezizomycotina</taxon>
        <taxon>Leotiomycetes</taxon>
        <taxon>Helotiales</taxon>
        <taxon>Lachnaceae</taxon>
        <taxon>Lachnellula</taxon>
    </lineage>
</organism>
<dbReference type="AlphaFoldDB" id="A0A7D8YPV3"/>
<keyword evidence="3" id="KW-1185">Reference proteome</keyword>
<sequence>MPGTITTEPIEIAIIGGGIVGLVLGKLIPIQFC</sequence>